<feature type="region of interest" description="Disordered" evidence="2">
    <location>
        <begin position="104"/>
        <end position="147"/>
    </location>
</feature>
<reference evidence="3" key="1">
    <citation type="journal article" date="2019" name="Sci. Rep.">
        <title>Draft genome of Tanacetum cinerariifolium, the natural source of mosquito coil.</title>
        <authorList>
            <person name="Yamashiro T."/>
            <person name="Shiraishi A."/>
            <person name="Satake H."/>
            <person name="Nakayama K."/>
        </authorList>
    </citation>
    <scope>NUCLEOTIDE SEQUENCE</scope>
</reference>
<sequence>MNYRGFMPVARECTFQDFLKCKPHNFSGTEGVIRLTRWFEKIETVFNISNCPPKYQVKYATCTLLDSALTWWNSHKRTIGVDAAYAMKWAGLMKLMTEASSDFHSDASSDSSSRHSLSNHSSPDLPSTFAGPSHKRRRSPMTSVPALPPISRALSPVYGDLIPSPKRVRDFSYLADVEIDPRETSWRDDIMVRGSNEPHLEQDINPEIHAEIDECIACADALRDRGIDARVVVETVDREESETGKRGPVKDCWVESAVTALTRRIAELERDTERLRGTACVESQRVDRLQRDMSRMQRELRQMRQF</sequence>
<name>A0A699LD99_TANCI</name>
<organism evidence="3">
    <name type="scientific">Tanacetum cinerariifolium</name>
    <name type="common">Dalmatian daisy</name>
    <name type="synonym">Chrysanthemum cinerariifolium</name>
    <dbReference type="NCBI Taxonomy" id="118510"/>
    <lineage>
        <taxon>Eukaryota</taxon>
        <taxon>Viridiplantae</taxon>
        <taxon>Streptophyta</taxon>
        <taxon>Embryophyta</taxon>
        <taxon>Tracheophyta</taxon>
        <taxon>Spermatophyta</taxon>
        <taxon>Magnoliopsida</taxon>
        <taxon>eudicotyledons</taxon>
        <taxon>Gunneridae</taxon>
        <taxon>Pentapetalae</taxon>
        <taxon>asterids</taxon>
        <taxon>campanulids</taxon>
        <taxon>Asterales</taxon>
        <taxon>Asteraceae</taxon>
        <taxon>Asteroideae</taxon>
        <taxon>Anthemideae</taxon>
        <taxon>Anthemidinae</taxon>
        <taxon>Tanacetum</taxon>
    </lineage>
</organism>
<dbReference type="AlphaFoldDB" id="A0A699LD99"/>
<protein>
    <submittedName>
        <fullName evidence="3">Putative retrotransposon Gag domain-containing protein</fullName>
    </submittedName>
</protein>
<gene>
    <name evidence="3" type="ORF">Tci_700527</name>
</gene>
<evidence type="ECO:0000313" key="3">
    <source>
        <dbReference type="EMBL" id="GFB28556.1"/>
    </source>
</evidence>
<evidence type="ECO:0000256" key="1">
    <source>
        <dbReference type="SAM" id="Coils"/>
    </source>
</evidence>
<comment type="caution">
    <text evidence="3">The sequence shown here is derived from an EMBL/GenBank/DDBJ whole genome shotgun (WGS) entry which is preliminary data.</text>
</comment>
<keyword evidence="1" id="KW-0175">Coiled coil</keyword>
<evidence type="ECO:0000256" key="2">
    <source>
        <dbReference type="SAM" id="MobiDB-lite"/>
    </source>
</evidence>
<feature type="compositionally biased region" description="Low complexity" evidence="2">
    <location>
        <begin position="108"/>
        <end position="122"/>
    </location>
</feature>
<dbReference type="EMBL" id="BKCJ010593251">
    <property type="protein sequence ID" value="GFB28556.1"/>
    <property type="molecule type" value="Genomic_DNA"/>
</dbReference>
<feature type="coiled-coil region" evidence="1">
    <location>
        <begin position="258"/>
        <end position="306"/>
    </location>
</feature>
<proteinExistence type="predicted"/>
<accession>A0A699LD99</accession>